<accession>A0A7Y7X909</accession>
<sequence>MQHLVLHFTHTIEDIIPWCTFIEELRPQLARSRVGEFDSDDMAIDGGDSDAVFRGSDAKALFAFLLPHFQNLLFLQKPTTKVELVFGELGGSSEKLIFGLED</sequence>
<comment type="caution">
    <text evidence="1">The sequence shown here is derived from an EMBL/GenBank/DDBJ whole genome shotgun (WGS) entry which is preliminary data.</text>
</comment>
<proteinExistence type="predicted"/>
<name>A0A7Y7X909_9PSED</name>
<organism evidence="1 2">
    <name type="scientific">Pseudomonas gingeri</name>
    <dbReference type="NCBI Taxonomy" id="117681"/>
    <lineage>
        <taxon>Bacteria</taxon>
        <taxon>Pseudomonadati</taxon>
        <taxon>Pseudomonadota</taxon>
        <taxon>Gammaproteobacteria</taxon>
        <taxon>Pseudomonadales</taxon>
        <taxon>Pseudomonadaceae</taxon>
        <taxon>Pseudomonas</taxon>
    </lineage>
</organism>
<protein>
    <submittedName>
        <fullName evidence="1">Uncharacterized protein</fullName>
    </submittedName>
</protein>
<dbReference type="EMBL" id="JACAQB010000004">
    <property type="protein sequence ID" value="NWB95484.1"/>
    <property type="molecule type" value="Genomic_DNA"/>
</dbReference>
<evidence type="ECO:0000313" key="1">
    <source>
        <dbReference type="EMBL" id="NWB95484.1"/>
    </source>
</evidence>
<gene>
    <name evidence="1" type="ORF">HX882_06230</name>
</gene>
<dbReference type="Proteomes" id="UP000539985">
    <property type="component" value="Unassembled WGS sequence"/>
</dbReference>
<reference evidence="1 2" key="1">
    <citation type="submission" date="2020-04" db="EMBL/GenBank/DDBJ databases">
        <title>Molecular characterization of pseudomonads from Agaricus bisporus reveal novel blotch 2 pathogens in Western Europe.</title>
        <authorList>
            <person name="Taparia T."/>
            <person name="Krijger M."/>
            <person name="Haynes E."/>
            <person name="Elpinstone J.G."/>
            <person name="Noble R."/>
            <person name="Van Der Wolf J."/>
        </authorList>
    </citation>
    <scope>NUCLEOTIDE SEQUENCE [LARGE SCALE GENOMIC DNA]</scope>
    <source>
        <strain evidence="1 2">H7001</strain>
    </source>
</reference>
<dbReference type="RefSeq" id="WP_177100631.1">
    <property type="nucleotide sequence ID" value="NZ_JACAQB010000004.1"/>
</dbReference>
<evidence type="ECO:0000313" key="2">
    <source>
        <dbReference type="Proteomes" id="UP000539985"/>
    </source>
</evidence>
<dbReference type="AlphaFoldDB" id="A0A7Y7X909"/>